<dbReference type="Proteomes" id="UP001143543">
    <property type="component" value="Unassembled WGS sequence"/>
</dbReference>
<dbReference type="EMBL" id="BRVO01000001">
    <property type="protein sequence ID" value="GLB49029.1"/>
    <property type="molecule type" value="Genomic_DNA"/>
</dbReference>
<sequence>MRIFFIICFIISQLSFSQNDIVYKKVASTTLEADSFYGVDDFLNLYFSKKNVLYKQTDKTTYQYNNLVLSNIASVDILNPLRITVFYKKLNTAEVLDNNLNSVLEINFSLLTNFKNIQFATTANSNNNWVFDMNAQQLFIHDINKAEFLPIGFPIQETVIDMKSNYNFCWLLTSKHILKYNTYGSLLSKIPFENGKTMSSYKNNVVIVTTNNKIYNLNQTELKAISLPESILIQDIFLNKENLYIFDGTNKLTTYSKQNIE</sequence>
<gene>
    <name evidence="1" type="ORF">Y10_13970</name>
</gene>
<comment type="caution">
    <text evidence="1">The sequence shown here is derived from an EMBL/GenBank/DDBJ whole genome shotgun (WGS) entry which is preliminary data.</text>
</comment>
<keyword evidence="2" id="KW-1185">Reference proteome</keyword>
<evidence type="ECO:0000313" key="2">
    <source>
        <dbReference type="Proteomes" id="UP001143543"/>
    </source>
</evidence>
<dbReference type="RefSeq" id="WP_281764646.1">
    <property type="nucleotide sequence ID" value="NZ_BRVO01000001.1"/>
</dbReference>
<proteinExistence type="predicted"/>
<accession>A0ABQ5MI05</accession>
<evidence type="ECO:0000313" key="1">
    <source>
        <dbReference type="EMBL" id="GLB49029.1"/>
    </source>
</evidence>
<reference evidence="1" key="1">
    <citation type="submission" date="2022-07" db="EMBL/GenBank/DDBJ databases">
        <title>Taxonomy of Novel Oxalotrophic and Methylotrophic Bacteria.</title>
        <authorList>
            <person name="Sahin N."/>
            <person name="Tani A."/>
        </authorList>
    </citation>
    <scope>NUCLEOTIDE SEQUENCE</scope>
    <source>
        <strain evidence="1">Y10</strain>
    </source>
</reference>
<organism evidence="1 2">
    <name type="scientific">Neptunitalea lumnitzerae</name>
    <dbReference type="NCBI Taxonomy" id="2965509"/>
    <lineage>
        <taxon>Bacteria</taxon>
        <taxon>Pseudomonadati</taxon>
        <taxon>Bacteroidota</taxon>
        <taxon>Flavobacteriia</taxon>
        <taxon>Flavobacteriales</taxon>
        <taxon>Flavobacteriaceae</taxon>
        <taxon>Neptunitalea</taxon>
    </lineage>
</organism>
<protein>
    <submittedName>
        <fullName evidence="1">Uncharacterized protein</fullName>
    </submittedName>
</protein>
<name>A0ABQ5MI05_9FLAO</name>